<dbReference type="InterPro" id="IPR019591">
    <property type="entry name" value="Mrp/NBP35_ATP-bd"/>
</dbReference>
<dbReference type="InterPro" id="IPR000808">
    <property type="entry name" value="Mrp-like_CS"/>
</dbReference>
<comment type="subunit">
    <text evidence="8">Homodimer.</text>
</comment>
<dbReference type="Pfam" id="PF10609">
    <property type="entry name" value="ParA"/>
    <property type="match status" value="1"/>
</dbReference>
<dbReference type="EMBL" id="CP079194">
    <property type="protein sequence ID" value="QXT41248.1"/>
    <property type="molecule type" value="Genomic_DNA"/>
</dbReference>
<dbReference type="FunFam" id="3.40.50.300:FF:001119">
    <property type="entry name" value="Iron-sulfur cluster carrier protein"/>
    <property type="match status" value="1"/>
</dbReference>
<name>A0A8F6TZC9_9RHOB</name>
<dbReference type="PANTHER" id="PTHR42961:SF2">
    <property type="entry name" value="IRON-SULFUR PROTEIN NUBPL"/>
    <property type="match status" value="1"/>
</dbReference>
<keyword evidence="4 8" id="KW-0547">Nucleotide-binding</keyword>
<dbReference type="GO" id="GO:0005524">
    <property type="term" value="F:ATP binding"/>
    <property type="evidence" value="ECO:0007669"/>
    <property type="project" value="UniProtKB-UniRule"/>
</dbReference>
<feature type="region of interest" description="Disordered" evidence="9">
    <location>
        <begin position="84"/>
        <end position="118"/>
    </location>
</feature>
<dbReference type="GO" id="GO:0051539">
    <property type="term" value="F:4 iron, 4 sulfur cluster binding"/>
    <property type="evidence" value="ECO:0007669"/>
    <property type="project" value="TreeGrafter"/>
</dbReference>
<evidence type="ECO:0000256" key="3">
    <source>
        <dbReference type="ARBA" id="ARBA00022723"/>
    </source>
</evidence>
<gene>
    <name evidence="11" type="ORF">KYE46_08575</name>
</gene>
<sequence>MALTRDTILEALTKIGLPDGGDLVSRDMIRALTVNEGKVSFIIEAPSPAIAQQMAGLRAGVEEFIGKMDGVRQVSVALTAHSAAPSAPGAAPGGPKGAPPTLSVGGHMKPQEGSMKPKGVKRIIGIGSGKGGVGKSTVSTNLAVALARQGRKVGLLDADIYGPSVPRMMGVNKRPASPDGKTIIPLQGHGVTLMSIGFMLPAEKAVVWRGPMLMGALQQMLTQVEWGELDVLLVDLPPGTGDVAMTLCQKSEVTGAIVVSTPQDVALLDARKALDMFSSLKTPVLGLIENMATYHCPNCGHEAHIFGEGGVRTEAEKMDIPFLGALPIDLDTRIAGDAGDPIALGDSPMAEAYASLARRFIDGGMA</sequence>
<keyword evidence="5 8" id="KW-0067">ATP-binding</keyword>
<comment type="similarity">
    <text evidence="8">Belongs to the Mrp/NBP35 ATP-binding proteins family.</text>
</comment>
<evidence type="ECO:0000256" key="1">
    <source>
        <dbReference type="ARBA" id="ARBA00007352"/>
    </source>
</evidence>
<evidence type="ECO:0000256" key="2">
    <source>
        <dbReference type="ARBA" id="ARBA00008205"/>
    </source>
</evidence>
<evidence type="ECO:0000313" key="11">
    <source>
        <dbReference type="EMBL" id="QXT41248.1"/>
    </source>
</evidence>
<keyword evidence="3 8" id="KW-0479">Metal-binding</keyword>
<dbReference type="InterPro" id="IPR002744">
    <property type="entry name" value="MIP18-like"/>
</dbReference>
<keyword evidence="8" id="KW-0378">Hydrolase</keyword>
<comment type="similarity">
    <text evidence="2">In the C-terminal section; belongs to the Mrp/NBP35 ATP-binding proteins family.</text>
</comment>
<dbReference type="GO" id="GO:0140663">
    <property type="term" value="F:ATP-dependent FeS chaperone activity"/>
    <property type="evidence" value="ECO:0007669"/>
    <property type="project" value="InterPro"/>
</dbReference>
<reference evidence="11 12" key="1">
    <citation type="submission" date="2021-07" db="EMBL/GenBank/DDBJ databases">
        <title>A novel Jannaschia species isolated from marine dinoflagellate Ceratoperidinium margalefii.</title>
        <authorList>
            <person name="Jiang Y."/>
            <person name="Li Z."/>
        </authorList>
    </citation>
    <scope>NUCLEOTIDE SEQUENCE [LARGE SCALE GENOMIC DNA]</scope>
    <source>
        <strain evidence="11 12">J12C1-MA-4</strain>
    </source>
</reference>
<dbReference type="InterPro" id="IPR044304">
    <property type="entry name" value="NUBPL-like"/>
</dbReference>
<keyword evidence="6 8" id="KW-0408">Iron</keyword>
<keyword evidence="7 8" id="KW-0411">Iron-sulfur</keyword>
<organism evidence="11 12">
    <name type="scientific">Gymnodinialimonas ceratoperidinii</name>
    <dbReference type="NCBI Taxonomy" id="2856823"/>
    <lineage>
        <taxon>Bacteria</taxon>
        <taxon>Pseudomonadati</taxon>
        <taxon>Pseudomonadota</taxon>
        <taxon>Alphaproteobacteria</taxon>
        <taxon>Rhodobacterales</taxon>
        <taxon>Paracoccaceae</taxon>
        <taxon>Gymnodinialimonas</taxon>
    </lineage>
</organism>
<dbReference type="CDD" id="cd02037">
    <property type="entry name" value="Mrp_NBP35"/>
    <property type="match status" value="1"/>
</dbReference>
<proteinExistence type="inferred from homology"/>
<evidence type="ECO:0000256" key="8">
    <source>
        <dbReference type="HAMAP-Rule" id="MF_02040"/>
    </source>
</evidence>
<dbReference type="PANTHER" id="PTHR42961">
    <property type="entry name" value="IRON-SULFUR PROTEIN NUBPL"/>
    <property type="match status" value="1"/>
</dbReference>
<evidence type="ECO:0000259" key="10">
    <source>
        <dbReference type="Pfam" id="PF01883"/>
    </source>
</evidence>
<evidence type="ECO:0000256" key="5">
    <source>
        <dbReference type="ARBA" id="ARBA00022840"/>
    </source>
</evidence>
<keyword evidence="12" id="KW-1185">Reference proteome</keyword>
<dbReference type="KEGG" id="gce:KYE46_08575"/>
<feature type="domain" description="MIP18 family-like" evidence="10">
    <location>
        <begin position="5"/>
        <end position="76"/>
    </location>
</feature>
<comment type="similarity">
    <text evidence="1">In the N-terminal section; belongs to the MIP18 family.</text>
</comment>
<evidence type="ECO:0000313" key="12">
    <source>
        <dbReference type="Proteomes" id="UP000825009"/>
    </source>
</evidence>
<dbReference type="AlphaFoldDB" id="A0A8F6TZC9"/>
<dbReference type="RefSeq" id="WP_219004905.1">
    <property type="nucleotide sequence ID" value="NZ_CP079194.1"/>
</dbReference>
<evidence type="ECO:0000256" key="7">
    <source>
        <dbReference type="ARBA" id="ARBA00023014"/>
    </source>
</evidence>
<dbReference type="Proteomes" id="UP000825009">
    <property type="component" value="Chromosome"/>
</dbReference>
<dbReference type="InterPro" id="IPR033756">
    <property type="entry name" value="YlxH/NBP35"/>
</dbReference>
<feature type="binding site" evidence="8">
    <location>
        <begin position="129"/>
        <end position="136"/>
    </location>
    <ligand>
        <name>ATP</name>
        <dbReference type="ChEBI" id="CHEBI:30616"/>
    </ligand>
</feature>
<dbReference type="GO" id="GO:0016887">
    <property type="term" value="F:ATP hydrolysis activity"/>
    <property type="evidence" value="ECO:0007669"/>
    <property type="project" value="UniProtKB-UniRule"/>
</dbReference>
<dbReference type="GO" id="GO:0046872">
    <property type="term" value="F:metal ion binding"/>
    <property type="evidence" value="ECO:0007669"/>
    <property type="project" value="UniProtKB-KW"/>
</dbReference>
<dbReference type="PROSITE" id="PS01215">
    <property type="entry name" value="MRP"/>
    <property type="match status" value="1"/>
</dbReference>
<protein>
    <recommendedName>
        <fullName evidence="8">Iron-sulfur cluster carrier protein</fullName>
    </recommendedName>
</protein>
<comment type="function">
    <text evidence="8">Binds and transfers iron-sulfur (Fe-S) clusters to target apoproteins. Can hydrolyze ATP.</text>
</comment>
<dbReference type="GO" id="GO:0016226">
    <property type="term" value="P:iron-sulfur cluster assembly"/>
    <property type="evidence" value="ECO:0007669"/>
    <property type="project" value="InterPro"/>
</dbReference>
<evidence type="ECO:0000256" key="9">
    <source>
        <dbReference type="SAM" id="MobiDB-lite"/>
    </source>
</evidence>
<evidence type="ECO:0000256" key="4">
    <source>
        <dbReference type="ARBA" id="ARBA00022741"/>
    </source>
</evidence>
<evidence type="ECO:0000256" key="6">
    <source>
        <dbReference type="ARBA" id="ARBA00023004"/>
    </source>
</evidence>
<dbReference type="Pfam" id="PF01883">
    <property type="entry name" value="FeS_assembly_P"/>
    <property type="match status" value="1"/>
</dbReference>
<accession>A0A8F6TZC9</accession>
<dbReference type="HAMAP" id="MF_02040">
    <property type="entry name" value="Mrp_NBP35"/>
    <property type="match status" value="1"/>
</dbReference>